<protein>
    <submittedName>
        <fullName evidence="2">Uncharacterized protein</fullName>
    </submittedName>
</protein>
<feature type="region of interest" description="Disordered" evidence="1">
    <location>
        <begin position="55"/>
        <end position="103"/>
    </location>
</feature>
<comment type="caution">
    <text evidence="2">The sequence shown here is derived from an EMBL/GenBank/DDBJ whole genome shotgun (WGS) entry which is preliminary data.</text>
</comment>
<gene>
    <name evidence="2" type="ORF">AYI68_g7350</name>
</gene>
<evidence type="ECO:0000256" key="1">
    <source>
        <dbReference type="SAM" id="MobiDB-lite"/>
    </source>
</evidence>
<dbReference type="STRING" id="133383.A0A1R0GNZ4"/>
<keyword evidence="3" id="KW-1185">Reference proteome</keyword>
<evidence type="ECO:0000313" key="3">
    <source>
        <dbReference type="Proteomes" id="UP000187455"/>
    </source>
</evidence>
<name>A0A1R0GNZ4_9FUNG</name>
<sequence>MAKKHPRSQNNLRDLNNDFDDKTLNWLVDYASRNNLKISSKFKDSFLSNPLSNPGLSHMVSGSRLPGDRSGIGGNQSNISGKNVNDGRSFKKKKLGESSVNEGDFSFGRINFTKSSSELTDFPGTFVPTSKNDEANSK</sequence>
<proteinExistence type="predicted"/>
<dbReference type="Proteomes" id="UP000187455">
    <property type="component" value="Unassembled WGS sequence"/>
</dbReference>
<evidence type="ECO:0000313" key="2">
    <source>
        <dbReference type="EMBL" id="OLY78596.1"/>
    </source>
</evidence>
<dbReference type="EMBL" id="LSSL01005990">
    <property type="protein sequence ID" value="OLY78596.1"/>
    <property type="molecule type" value="Genomic_DNA"/>
</dbReference>
<accession>A0A1R0GNZ4</accession>
<organism evidence="2 3">
    <name type="scientific">Smittium mucronatum</name>
    <dbReference type="NCBI Taxonomy" id="133383"/>
    <lineage>
        <taxon>Eukaryota</taxon>
        <taxon>Fungi</taxon>
        <taxon>Fungi incertae sedis</taxon>
        <taxon>Zoopagomycota</taxon>
        <taxon>Kickxellomycotina</taxon>
        <taxon>Harpellomycetes</taxon>
        <taxon>Harpellales</taxon>
        <taxon>Legeriomycetaceae</taxon>
        <taxon>Smittium</taxon>
    </lineage>
</organism>
<dbReference type="AlphaFoldDB" id="A0A1R0GNZ4"/>
<reference evidence="2 3" key="1">
    <citation type="journal article" date="2016" name="Mol. Biol. Evol.">
        <title>Genome-Wide Survey of Gut Fungi (Harpellales) Reveals the First Horizontally Transferred Ubiquitin Gene from a Mosquito Host.</title>
        <authorList>
            <person name="Wang Y."/>
            <person name="White M.M."/>
            <person name="Kvist S."/>
            <person name="Moncalvo J.M."/>
        </authorList>
    </citation>
    <scope>NUCLEOTIDE SEQUENCE [LARGE SCALE GENOMIC DNA]</scope>
    <source>
        <strain evidence="2 3">ALG-7-W6</strain>
    </source>
</reference>
<dbReference type="OrthoDB" id="196131at2759"/>